<comment type="caution">
    <text evidence="2">The sequence shown here is derived from an EMBL/GenBank/DDBJ whole genome shotgun (WGS) entry which is preliminary data.</text>
</comment>
<feature type="region of interest" description="Disordered" evidence="1">
    <location>
        <begin position="1"/>
        <end position="33"/>
    </location>
</feature>
<sequence>MSESEQNCRGGMEEDDWRKAASKSGENRTTVVDSPEVRLADDAKARVVKQVDVLVVHVRGAHALGAVPPRQVLEERGLEELAVAAQEIVRVAGHEQHLPLVRLGRRRVTLEPVLVAARLMAHLAEPAQLLETLGLQSRDRYGYKDREAWVHWVRRNTVGNGTRPQFLADPMALGVRNSCSPMAADASLFVGPRPIQLRYREAAARRGCDRDDTAADELTMLDYTSNRTMNEESICEYNKAHFQFSHLVRTPIFLQIMSPMGDLDDAAPVAQVPTPLSTARERSSDGQEETESPIMRHSHRPSPVQTAQQDSPQVPMPPGQQQQGLARMVFGYPNHNHAKLSIRAFDGRETYEGLGSDFEQWGLMFIVQMDMAERA</sequence>
<evidence type="ECO:0000256" key="1">
    <source>
        <dbReference type="SAM" id="MobiDB-lite"/>
    </source>
</evidence>
<reference evidence="2" key="1">
    <citation type="submission" date="2023-04" db="EMBL/GenBank/DDBJ databases">
        <title>Phytophthora fragariaefolia NBRC 109709.</title>
        <authorList>
            <person name="Ichikawa N."/>
            <person name="Sato H."/>
            <person name="Tonouchi N."/>
        </authorList>
    </citation>
    <scope>NUCLEOTIDE SEQUENCE</scope>
    <source>
        <strain evidence="2">NBRC 109709</strain>
    </source>
</reference>
<name>A0A9W6Y9D7_9STRA</name>
<feature type="region of interest" description="Disordered" evidence="1">
    <location>
        <begin position="275"/>
        <end position="322"/>
    </location>
</feature>
<dbReference type="AlphaFoldDB" id="A0A9W6Y9D7"/>
<keyword evidence="3" id="KW-1185">Reference proteome</keyword>
<protein>
    <submittedName>
        <fullName evidence="2">Unnamed protein product</fullName>
    </submittedName>
</protein>
<dbReference type="EMBL" id="BSXT01003929">
    <property type="protein sequence ID" value="GMF56212.1"/>
    <property type="molecule type" value="Genomic_DNA"/>
</dbReference>
<dbReference type="Proteomes" id="UP001165121">
    <property type="component" value="Unassembled WGS sequence"/>
</dbReference>
<organism evidence="2 3">
    <name type="scientific">Phytophthora fragariaefolia</name>
    <dbReference type="NCBI Taxonomy" id="1490495"/>
    <lineage>
        <taxon>Eukaryota</taxon>
        <taxon>Sar</taxon>
        <taxon>Stramenopiles</taxon>
        <taxon>Oomycota</taxon>
        <taxon>Peronosporomycetes</taxon>
        <taxon>Peronosporales</taxon>
        <taxon>Peronosporaceae</taxon>
        <taxon>Phytophthora</taxon>
    </lineage>
</organism>
<evidence type="ECO:0000313" key="2">
    <source>
        <dbReference type="EMBL" id="GMF56212.1"/>
    </source>
</evidence>
<evidence type="ECO:0000313" key="3">
    <source>
        <dbReference type="Proteomes" id="UP001165121"/>
    </source>
</evidence>
<accession>A0A9W6Y9D7</accession>
<gene>
    <name evidence="2" type="ORF">Pfra01_002381800</name>
</gene>
<proteinExistence type="predicted"/>